<dbReference type="InParanoid" id="C4QZ88"/>
<proteinExistence type="predicted"/>
<accession>C4QZ88</accession>
<dbReference type="RefSeq" id="XP_002490842.1">
    <property type="nucleotide sequence ID" value="XM_002490797.1"/>
</dbReference>
<dbReference type="Proteomes" id="UP000000314">
    <property type="component" value="Chromosome 1"/>
</dbReference>
<protein>
    <submittedName>
        <fullName evidence="1">Uncharacterized protein</fullName>
    </submittedName>
</protein>
<dbReference type="STRING" id="644223.C4QZ88"/>
<organism evidence="1 2">
    <name type="scientific">Komagataella phaffii (strain GS115 / ATCC 20864)</name>
    <name type="common">Yeast</name>
    <name type="synonym">Pichia pastoris</name>
    <dbReference type="NCBI Taxonomy" id="644223"/>
    <lineage>
        <taxon>Eukaryota</taxon>
        <taxon>Fungi</taxon>
        <taxon>Dikarya</taxon>
        <taxon>Ascomycota</taxon>
        <taxon>Saccharomycotina</taxon>
        <taxon>Pichiomycetes</taxon>
        <taxon>Pichiales</taxon>
        <taxon>Pichiaceae</taxon>
        <taxon>Komagataella</taxon>
    </lineage>
</organism>
<evidence type="ECO:0000313" key="2">
    <source>
        <dbReference type="Proteomes" id="UP000000314"/>
    </source>
</evidence>
<gene>
    <name evidence="1" type="ordered locus">PAS_FragB_0032</name>
</gene>
<dbReference type="OrthoDB" id="4096851at2759"/>
<evidence type="ECO:0000313" key="1">
    <source>
        <dbReference type="EMBL" id="CAY68562.1"/>
    </source>
</evidence>
<dbReference type="eggNOG" id="ENOG502S7YT">
    <property type="taxonomic scope" value="Eukaryota"/>
</dbReference>
<dbReference type="HOGENOM" id="CLU_694665_0_0_1"/>
<name>C4QZ88_KOMPG</name>
<dbReference type="GeneID" id="8197474"/>
<dbReference type="EMBL" id="FN392319">
    <property type="protein sequence ID" value="CAY68562.1"/>
    <property type="molecule type" value="Genomic_DNA"/>
</dbReference>
<reference evidence="1 2" key="1">
    <citation type="journal article" date="2009" name="Nat. Biotechnol.">
        <title>Genome sequence of the recombinant protein production host Pichia pastoris.</title>
        <authorList>
            <person name="De Schutter K."/>
            <person name="Lin Y.C."/>
            <person name="Tiels P."/>
            <person name="Van Hecke A."/>
            <person name="Glinka S."/>
            <person name="Weber-Lehmann J."/>
            <person name="Rouze P."/>
            <person name="Van de Peer Y."/>
            <person name="Callewaert N."/>
        </authorList>
    </citation>
    <scope>NUCLEOTIDE SEQUENCE [LARGE SCALE GENOMIC DNA]</scope>
    <source>
        <strain evidence="2">GS115 / ATCC 20864</strain>
    </source>
</reference>
<dbReference type="AlphaFoldDB" id="C4QZ88"/>
<dbReference type="KEGG" id="ppa:PAS_FragB_0032"/>
<keyword evidence="2" id="KW-1185">Reference proteome</keyword>
<dbReference type="OMA" id="YNINCLL"/>
<sequence length="397" mass="45405">MQQSSQNLSETAESDSEFVYKPPIETWTVNGKRVDGFFVPGGNVHIGSENTWGVMVYNINCLLLHATFWLYSYYIVAQEQIGFFREVLYQLFWSTVQDLTSGFHNPQSFLSIPYKVAYRAQSKLLAHKIPTSPNEISVALPKKGVPAHIGLELEFQQLVIGLPPPMPQPYLTADKIEVKPSEREIQRIHELRAKYKSQKKAHYVEEKLRILTDCAKLIAWSAYTEIKTLSLYVKNDEIWDFNDLTNIVKAELNFLDPSQVQSIKLLKLNSNECFMIDDVNTIIRVPDPDHPSTFCDLTVILLSEKDSIVSILKEKLVLSDGELDLEKEFEKYGLPVLILHPTPKNKPANCLNGFPIHDFSGKITLYAKNEPLTFSFFTRAINDFVQTEKTHLLLESY</sequence>